<protein>
    <submittedName>
        <fullName evidence="3">Xanthine dehydrogenase</fullName>
    </submittedName>
</protein>
<comment type="caution">
    <text evidence="3">The sequence shown here is derived from an EMBL/GenBank/DDBJ whole genome shotgun (WGS) entry which is preliminary data.</text>
</comment>
<dbReference type="InterPro" id="IPR027051">
    <property type="entry name" value="XdhC_Rossmann_dom"/>
</dbReference>
<dbReference type="EMBL" id="QJUI01000003">
    <property type="protein sequence ID" value="TBU82899.1"/>
    <property type="molecule type" value="Genomic_DNA"/>
</dbReference>
<gene>
    <name evidence="3" type="ORF">DNK06_04900</name>
</gene>
<feature type="domain" description="XdhC- CoxI" evidence="1">
    <location>
        <begin position="17"/>
        <end position="80"/>
    </location>
</feature>
<reference evidence="3 4" key="1">
    <citation type="submission" date="2018-06" db="EMBL/GenBank/DDBJ databases">
        <title>Three novel Pseudomonas species isolated from symptomatic oak.</title>
        <authorList>
            <person name="Bueno-Gonzalez V."/>
            <person name="Brady C."/>
        </authorList>
    </citation>
    <scope>NUCLEOTIDE SEQUENCE [LARGE SCALE GENOMIC DNA]</scope>
    <source>
        <strain evidence="3 4">P9A</strain>
    </source>
</reference>
<dbReference type="Pfam" id="PF02625">
    <property type="entry name" value="XdhC_CoxI"/>
    <property type="match status" value="1"/>
</dbReference>
<evidence type="ECO:0000313" key="3">
    <source>
        <dbReference type="EMBL" id="TBU82899.1"/>
    </source>
</evidence>
<dbReference type="Proteomes" id="UP000292302">
    <property type="component" value="Unassembled WGS sequence"/>
</dbReference>
<keyword evidence="4" id="KW-1185">Reference proteome</keyword>
<dbReference type="PANTHER" id="PTHR30388:SF6">
    <property type="entry name" value="XANTHINE DEHYDROGENASE SUBUNIT A-RELATED"/>
    <property type="match status" value="1"/>
</dbReference>
<sequence>MTDIQALLAACAQVEQEQDEAVLATVVKVQGSAYRRPGARMLISSLGTTEGTISGGCLESAVAKKAWWLTERGQPVLQRYSSTAGEDEDDGLFGLGCNGTLYLLLERHSRTLPAPAIELLREVVAQGEPGAMARVIGCPARSGVRLGQYLSCAPGRHWRSDLPDGVAALLRADLQRTLDDRRSALCRYPLADGELEVFCEYLAPPRRLLVFGGGHDAQPLVEMARLMGWQVTLIDSRRHYARHERFPGAHAVRCIELDEPLDWSALADGAAVLIMSHSYRQDRHWLKAMLDCRPFYLGQLGPRSRTERLLAEVCDQGAPQPGLAVLHYPMGLDIGGDTPQNVALAVLAEIAAVGNGRQGGLLSGRSGSIHEREAEHGACAVAMRAQRRASR</sequence>
<name>A0A4Q9QQE2_9GAMM</name>
<dbReference type="RefSeq" id="WP_131178915.1">
    <property type="nucleotide sequence ID" value="NZ_QJUI01000003.1"/>
</dbReference>
<proteinExistence type="predicted"/>
<dbReference type="OrthoDB" id="9815497at2"/>
<dbReference type="Pfam" id="PF13478">
    <property type="entry name" value="XdhC_C"/>
    <property type="match status" value="1"/>
</dbReference>
<feature type="domain" description="XdhC Rossmann" evidence="2">
    <location>
        <begin position="208"/>
        <end position="350"/>
    </location>
</feature>
<dbReference type="AlphaFoldDB" id="A0A4Q9QQE2"/>
<dbReference type="Gene3D" id="3.40.50.720">
    <property type="entry name" value="NAD(P)-binding Rossmann-like Domain"/>
    <property type="match status" value="1"/>
</dbReference>
<evidence type="ECO:0000259" key="2">
    <source>
        <dbReference type="Pfam" id="PF13478"/>
    </source>
</evidence>
<accession>A0A4Q9QQE2</accession>
<dbReference type="InterPro" id="IPR003777">
    <property type="entry name" value="XdhC_CoxI"/>
</dbReference>
<evidence type="ECO:0000313" key="4">
    <source>
        <dbReference type="Proteomes" id="UP000292302"/>
    </source>
</evidence>
<dbReference type="PANTHER" id="PTHR30388">
    <property type="entry name" value="ALDEHYDE OXIDOREDUCTASE MOLYBDENUM COFACTOR ASSEMBLY PROTEIN"/>
    <property type="match status" value="1"/>
</dbReference>
<dbReference type="InterPro" id="IPR052698">
    <property type="entry name" value="MoCofactor_Util/Proc"/>
</dbReference>
<organism evidence="3 4">
    <name type="scientific">Phytopseudomonas daroniae</name>
    <dbReference type="NCBI Taxonomy" id="2487519"/>
    <lineage>
        <taxon>Bacteria</taxon>
        <taxon>Pseudomonadati</taxon>
        <taxon>Pseudomonadota</taxon>
        <taxon>Gammaproteobacteria</taxon>
        <taxon>Pseudomonadales</taxon>
        <taxon>Pseudomonadaceae</taxon>
        <taxon>Phytopseudomonas</taxon>
    </lineage>
</organism>
<evidence type="ECO:0000259" key="1">
    <source>
        <dbReference type="Pfam" id="PF02625"/>
    </source>
</evidence>